<accession>A0ABY4NRT0</accession>
<dbReference type="SUPFAM" id="SSF53756">
    <property type="entry name" value="UDP-Glycosyltransferase/glycogen phosphorylase"/>
    <property type="match status" value="1"/>
</dbReference>
<sequence>MVERKWSAVPVGPDADRWVTRRGCRTVLVVVHTIVTGQRLLDVLGLIEEDQAVQAVFTQAPDVFTEGVSDLLRSAGALEIPWEQAVRERFDLGLAAAYGGIADVHAPVLVLPHGAGYAKKTPLAAAGVAARRSVYGLGSEHLVKAGRVVPASIVLSHEAQLAVLAEQCPEAAGVALVAGDPCVDQLAASVAHRDGYRRELGIGDRELVLVTSTWGPHSLFGRHPGLLGDLLRQLDPDRYRVAAMLHPAAWAGHGRRQVKAWLAEERAAGLVLVEPEADWKAVVVAADRVIGDHGSTTVYAAAVGKPVLHTDIPLGELDDDSAQAYVGRHAPRLRRFQPIEPQLHQTPPADWGVQVTRRLTSRPGQAHRLLRAEMYRLLRLPMPGKHRAVPPASLRTEGDLDA</sequence>
<keyword evidence="2" id="KW-1185">Reference proteome</keyword>
<name>A0ABY4NRT0_9PSEU</name>
<evidence type="ECO:0000313" key="2">
    <source>
        <dbReference type="Proteomes" id="UP000830158"/>
    </source>
</evidence>
<reference evidence="1" key="1">
    <citation type="submission" date="2022-01" db="EMBL/GenBank/DDBJ databases">
        <title>PSI-footprinting approach for the identification of protein synthesis inhibitor producers.</title>
        <authorList>
            <person name="Handel F."/>
            <person name="Kulik A."/>
            <person name="Wex K.W."/>
            <person name="Berscheid A."/>
            <person name="Saur J.S."/>
            <person name="Winkler A."/>
            <person name="Wibberg D."/>
            <person name="Kalinowski J."/>
            <person name="Broetz-Oesterhelt H."/>
            <person name="Mast Y."/>
        </authorList>
    </citation>
    <scope>NUCLEOTIDE SEQUENCE</scope>
    <source>
        <strain evidence="1">KNN 49.3e</strain>
    </source>
</reference>
<protein>
    <submittedName>
        <fullName evidence="1">Uncharacterized protein</fullName>
    </submittedName>
</protein>
<evidence type="ECO:0000313" key="1">
    <source>
        <dbReference type="EMBL" id="UQS22755.1"/>
    </source>
</evidence>
<gene>
    <name evidence="1" type="ORF">L1857_07940</name>
</gene>
<organism evidence="1 2">
    <name type="scientific">Amycolatopsis thermalba</name>
    <dbReference type="NCBI Taxonomy" id="944492"/>
    <lineage>
        <taxon>Bacteria</taxon>
        <taxon>Bacillati</taxon>
        <taxon>Actinomycetota</taxon>
        <taxon>Actinomycetes</taxon>
        <taxon>Pseudonocardiales</taxon>
        <taxon>Pseudonocardiaceae</taxon>
        <taxon>Amycolatopsis</taxon>
    </lineage>
</organism>
<dbReference type="Proteomes" id="UP000830158">
    <property type="component" value="Chromosome"/>
</dbReference>
<dbReference type="EMBL" id="CP091196">
    <property type="protein sequence ID" value="UQS22755.1"/>
    <property type="molecule type" value="Genomic_DNA"/>
</dbReference>
<dbReference type="RefSeq" id="WP_162831116.1">
    <property type="nucleotide sequence ID" value="NZ_CP091196.1"/>
</dbReference>
<proteinExistence type="predicted"/>